<evidence type="ECO:0000313" key="2">
    <source>
        <dbReference type="Proteomes" id="UP001206548"/>
    </source>
</evidence>
<dbReference type="SUPFAM" id="SSF52833">
    <property type="entry name" value="Thioredoxin-like"/>
    <property type="match status" value="1"/>
</dbReference>
<comment type="caution">
    <text evidence="1">The sequence shown here is derived from an EMBL/GenBank/DDBJ whole genome shotgun (WGS) entry which is preliminary data.</text>
</comment>
<protein>
    <submittedName>
        <fullName evidence="1">Thioredoxin</fullName>
    </submittedName>
</protein>
<dbReference type="CDD" id="cd02947">
    <property type="entry name" value="TRX_family"/>
    <property type="match status" value="1"/>
</dbReference>
<keyword evidence="2" id="KW-1185">Reference proteome</keyword>
<dbReference type="Proteomes" id="UP001206548">
    <property type="component" value="Unassembled WGS sequence"/>
</dbReference>
<dbReference type="Gene3D" id="3.40.30.10">
    <property type="entry name" value="Glutaredoxin"/>
    <property type="match status" value="1"/>
</dbReference>
<dbReference type="EMBL" id="JANUXX010000006">
    <property type="protein sequence ID" value="MCS4488458.1"/>
    <property type="molecule type" value="Genomic_DNA"/>
</dbReference>
<accession>A0ABT2F8D5</accession>
<reference evidence="1 2" key="1">
    <citation type="journal article" date="2023" name="Int. J. Syst. Evol. Microbiol.">
        <title>Streptococcus sciuri sp. nov., Staphylococcus marylandisciuri sp. nov. and Staphylococcus americanisciuri sp. nov., isolated from faeces of eastern grey squirrel (Sciurus carolinensis).</title>
        <authorList>
            <person name="Volokhov D.V."/>
            <person name="Zagorodnyaya T.A."/>
            <person name="Furtak V.A."/>
            <person name="Nattanmai G."/>
            <person name="Randall L."/>
            <person name="Jose S."/>
            <person name="Gao Y."/>
            <person name="Eisenberg T."/>
            <person name="Delmonte P."/>
            <person name="Blom J."/>
            <person name="Mitchell K.K."/>
        </authorList>
    </citation>
    <scope>NUCLEOTIDE SEQUENCE [LARGE SCALE GENOMIC DNA]</scope>
    <source>
        <strain evidence="1 2">SQ9-PEA</strain>
    </source>
</reference>
<name>A0ABT2F8D5_9STRE</name>
<dbReference type="Pfam" id="PF20207">
    <property type="entry name" value="DUF6568"/>
    <property type="match status" value="1"/>
</dbReference>
<evidence type="ECO:0000313" key="1">
    <source>
        <dbReference type="EMBL" id="MCS4488458.1"/>
    </source>
</evidence>
<gene>
    <name evidence="1" type="ORF">NXS10_05730</name>
</gene>
<dbReference type="InterPro" id="IPR036249">
    <property type="entry name" value="Thioredoxin-like_sf"/>
</dbReference>
<sequence length="114" mass="12597">MMTFDEAIETMTEISIFDLEERITKGEDMIAFIGRPTCPYCQLFVPKLAQVVNETGVKVSYLESDNVKDASEIAAFRETYTIPTVPALLEAKAGEVHVVCDSSLSVEAIKDFIA</sequence>
<dbReference type="InterPro" id="IPR046698">
    <property type="entry name" value="PedC-like"/>
</dbReference>
<proteinExistence type="predicted"/>
<organism evidence="1 2">
    <name type="scientific">Streptococcus sciuri</name>
    <dbReference type="NCBI Taxonomy" id="2973939"/>
    <lineage>
        <taxon>Bacteria</taxon>
        <taxon>Bacillati</taxon>
        <taxon>Bacillota</taxon>
        <taxon>Bacilli</taxon>
        <taxon>Lactobacillales</taxon>
        <taxon>Streptococcaceae</taxon>
        <taxon>Streptococcus</taxon>
    </lineage>
</organism>